<dbReference type="SUPFAM" id="SSF51182">
    <property type="entry name" value="RmlC-like cupins"/>
    <property type="match status" value="1"/>
</dbReference>
<dbReference type="STRING" id="313368.SAMN04488012_11126"/>
<proteinExistence type="predicted"/>
<dbReference type="InterPro" id="IPR014710">
    <property type="entry name" value="RmlC-like_jellyroll"/>
</dbReference>
<evidence type="ECO:0000256" key="2">
    <source>
        <dbReference type="ARBA" id="ARBA00023125"/>
    </source>
</evidence>
<evidence type="ECO:0000313" key="6">
    <source>
        <dbReference type="Proteomes" id="UP000184040"/>
    </source>
</evidence>
<dbReference type="InterPro" id="IPR009057">
    <property type="entry name" value="Homeodomain-like_sf"/>
</dbReference>
<dbReference type="InterPro" id="IPR018060">
    <property type="entry name" value="HTH_AraC"/>
</dbReference>
<reference evidence="5 6" key="1">
    <citation type="submission" date="2016-11" db="EMBL/GenBank/DDBJ databases">
        <authorList>
            <person name="Jaros S."/>
            <person name="Januszkiewicz K."/>
            <person name="Wedrychowicz H."/>
        </authorList>
    </citation>
    <scope>NUCLEOTIDE SEQUENCE [LARGE SCALE GENOMIC DNA]</scope>
    <source>
        <strain evidence="5 6">DSM 26892</strain>
    </source>
</reference>
<dbReference type="SMART" id="SM00342">
    <property type="entry name" value="HTH_ARAC"/>
    <property type="match status" value="1"/>
</dbReference>
<dbReference type="CDD" id="cd06999">
    <property type="entry name" value="cupin_HpaA-like_N"/>
    <property type="match status" value="1"/>
</dbReference>
<dbReference type="EMBL" id="FQZA01000011">
    <property type="protein sequence ID" value="SHJ53703.1"/>
    <property type="molecule type" value="Genomic_DNA"/>
</dbReference>
<accession>A0A1M6K3Y7</accession>
<dbReference type="PANTHER" id="PTHR43280:SF32">
    <property type="entry name" value="TRANSCRIPTIONAL REGULATORY PROTEIN"/>
    <property type="match status" value="1"/>
</dbReference>
<gene>
    <name evidence="5" type="ORF">SAMN04488012_11126</name>
</gene>
<evidence type="ECO:0000256" key="3">
    <source>
        <dbReference type="ARBA" id="ARBA00023163"/>
    </source>
</evidence>
<keyword evidence="3" id="KW-0804">Transcription</keyword>
<feature type="domain" description="HTH araC/xylS-type" evidence="4">
    <location>
        <begin position="195"/>
        <end position="293"/>
    </location>
</feature>
<dbReference type="InterPro" id="IPR018062">
    <property type="entry name" value="HTH_AraC-typ_CS"/>
</dbReference>
<dbReference type="Proteomes" id="UP000184040">
    <property type="component" value="Unassembled WGS sequence"/>
</dbReference>
<dbReference type="Pfam" id="PF12833">
    <property type="entry name" value="HTH_18"/>
    <property type="match status" value="1"/>
</dbReference>
<dbReference type="PROSITE" id="PS01124">
    <property type="entry name" value="HTH_ARAC_FAMILY_2"/>
    <property type="match status" value="1"/>
</dbReference>
<dbReference type="InterPro" id="IPR020449">
    <property type="entry name" value="Tscrpt_reg_AraC-type_HTH"/>
</dbReference>
<evidence type="ECO:0000256" key="1">
    <source>
        <dbReference type="ARBA" id="ARBA00023015"/>
    </source>
</evidence>
<sequence>MAPGRAVPSFDLYGEWLSGRHTDPVHHETIRERSSQHDWTIRLHRHRALAQVFLFRTDTVSFRVEDAARSTAEPHILFVPPGIAHGFRFREDVDGDVLSFRVDELGPAVSDLLRRPALKAAGILPQAAFPDFAHTASLFDQVRHVYHGMAPGRSDLLAALTQLILAYVSGGLRQVQSVGAISRTDGPTRHEARAEAFCALVETHFNEDLAVGDYAAMLDISAPHLTRLCRAALGLSPNELVRQRRLLEAMRLLEYTRLSVAEIAHRSGFQDPVFFSRTFRRAQGVPPTSYREQRDR</sequence>
<dbReference type="PROSITE" id="PS00041">
    <property type="entry name" value="HTH_ARAC_FAMILY_1"/>
    <property type="match status" value="1"/>
</dbReference>
<dbReference type="PRINTS" id="PR00032">
    <property type="entry name" value="HTHARAC"/>
</dbReference>
<dbReference type="Gene3D" id="2.60.120.10">
    <property type="entry name" value="Jelly Rolls"/>
    <property type="match status" value="1"/>
</dbReference>
<evidence type="ECO:0000313" key="5">
    <source>
        <dbReference type="EMBL" id="SHJ53703.1"/>
    </source>
</evidence>
<organism evidence="5 6">
    <name type="scientific">Palleronia salina</name>
    <dbReference type="NCBI Taxonomy" id="313368"/>
    <lineage>
        <taxon>Bacteria</taxon>
        <taxon>Pseudomonadati</taxon>
        <taxon>Pseudomonadota</taxon>
        <taxon>Alphaproteobacteria</taxon>
        <taxon>Rhodobacterales</taxon>
        <taxon>Roseobacteraceae</taxon>
        <taxon>Palleronia</taxon>
    </lineage>
</organism>
<evidence type="ECO:0000259" key="4">
    <source>
        <dbReference type="PROSITE" id="PS01124"/>
    </source>
</evidence>
<dbReference type="AlphaFoldDB" id="A0A1M6K3Y7"/>
<name>A0A1M6K3Y7_9RHOB</name>
<dbReference type="Gene3D" id="1.10.10.60">
    <property type="entry name" value="Homeodomain-like"/>
    <property type="match status" value="1"/>
</dbReference>
<dbReference type="PANTHER" id="PTHR43280">
    <property type="entry name" value="ARAC-FAMILY TRANSCRIPTIONAL REGULATOR"/>
    <property type="match status" value="1"/>
</dbReference>
<keyword evidence="1" id="KW-0805">Transcription regulation</keyword>
<dbReference type="InterPro" id="IPR011051">
    <property type="entry name" value="RmlC_Cupin_sf"/>
</dbReference>
<dbReference type="InterPro" id="IPR047264">
    <property type="entry name" value="Cupin_HpaA-like_N"/>
</dbReference>
<keyword evidence="6" id="KW-1185">Reference proteome</keyword>
<dbReference type="GO" id="GO:0003700">
    <property type="term" value="F:DNA-binding transcription factor activity"/>
    <property type="evidence" value="ECO:0007669"/>
    <property type="project" value="InterPro"/>
</dbReference>
<protein>
    <submittedName>
        <fullName evidence="5">AraC family transcriptional regulator, transcriptional activator of pobA</fullName>
    </submittedName>
</protein>
<dbReference type="GO" id="GO:0043565">
    <property type="term" value="F:sequence-specific DNA binding"/>
    <property type="evidence" value="ECO:0007669"/>
    <property type="project" value="InterPro"/>
</dbReference>
<dbReference type="SUPFAM" id="SSF46689">
    <property type="entry name" value="Homeodomain-like"/>
    <property type="match status" value="1"/>
</dbReference>
<keyword evidence="2" id="KW-0238">DNA-binding</keyword>
<dbReference type="RefSeq" id="WP_073129413.1">
    <property type="nucleotide sequence ID" value="NZ_FQZA01000011.1"/>
</dbReference>